<reference evidence="5" key="1">
    <citation type="submission" date="2018-05" db="EMBL/GenBank/DDBJ databases">
        <authorList>
            <person name="Lanie J.A."/>
            <person name="Ng W.-L."/>
            <person name="Kazmierczak K.M."/>
            <person name="Andrzejewski T.M."/>
            <person name="Davidsen T.M."/>
            <person name="Wayne K.J."/>
            <person name="Tettelin H."/>
            <person name="Glass J.I."/>
            <person name="Rusch D."/>
            <person name="Podicherti R."/>
            <person name="Tsui H.-C.T."/>
            <person name="Winkler M.E."/>
        </authorList>
    </citation>
    <scope>NUCLEOTIDE SEQUENCE</scope>
</reference>
<dbReference type="FunFam" id="3.20.20.140:FF:000014">
    <property type="entry name" value="5-methylthioadenosine/S-adenosylhomocysteine deaminase"/>
    <property type="match status" value="1"/>
</dbReference>
<accession>A0A381QUK3</accession>
<dbReference type="InterPro" id="IPR006680">
    <property type="entry name" value="Amidohydro-rel"/>
</dbReference>
<dbReference type="InterPro" id="IPR032466">
    <property type="entry name" value="Metal_Hydrolase"/>
</dbReference>
<dbReference type="HAMAP" id="MF_01281">
    <property type="entry name" value="MTA_SAH_deamin"/>
    <property type="match status" value="1"/>
</dbReference>
<dbReference type="AlphaFoldDB" id="A0A381QUK3"/>
<dbReference type="SUPFAM" id="SSF51338">
    <property type="entry name" value="Composite domain of metallo-dependent hydrolases"/>
    <property type="match status" value="1"/>
</dbReference>
<dbReference type="Gene3D" id="2.30.40.10">
    <property type="entry name" value="Urease, subunit C, domain 1"/>
    <property type="match status" value="1"/>
</dbReference>
<dbReference type="PANTHER" id="PTHR43794">
    <property type="entry name" value="AMINOHYDROLASE SSNA-RELATED"/>
    <property type="match status" value="1"/>
</dbReference>
<sequence>MNKKSLPVALLFSFLMFFLISCDIEEIDERIKVDLVLEAGHIVTMNQSNLILKDSAIAIDEGLIIDIDSIEVISNKYEANEHILGNERIVLPGLINGHSHAAMTLLRGIADDLALIDWLNNYIFPVEAKFVDAEFVRVGTELACWEMIRGGTTTFVDMYYYPDSIAKVVESCGLRALIATTVINQASPDAKNAEDSIEKGKRFVKRWKSNNSRINPIFGPHAIYSLTIDQLKATRKTANELGVAISMHVSESPFEVNFSKENYGMTSIDLLDSINFFNAPTIAAHVVWPSKNEIKTLARKKVGVIHNPTSNMKIASGIAPISDMLDAGIKIGLGTDGAASNNDLDMWEEMRLAAFLQKINQMNPQVLPANTVLTMATRGGAEAIGLQNEIGSLEIGMKADLIQVNFNDPHHIPTYDIISHLVYVTDEQDVVSVIVDGKVLMREGKILSINTDRVRKEANQLSKRIKSSLKTS</sequence>
<dbReference type="CDD" id="cd01298">
    <property type="entry name" value="ATZ_TRZ_like"/>
    <property type="match status" value="1"/>
</dbReference>
<proteinExistence type="inferred from homology"/>
<organism evidence="5">
    <name type="scientific">marine metagenome</name>
    <dbReference type="NCBI Taxonomy" id="408172"/>
    <lineage>
        <taxon>unclassified sequences</taxon>
        <taxon>metagenomes</taxon>
        <taxon>ecological metagenomes</taxon>
    </lineage>
</organism>
<dbReference type="PROSITE" id="PS51257">
    <property type="entry name" value="PROKAR_LIPOPROTEIN"/>
    <property type="match status" value="1"/>
</dbReference>
<gene>
    <name evidence="5" type="ORF">METZ01_LOCUS35664</name>
</gene>
<keyword evidence="3" id="KW-0862">Zinc</keyword>
<keyword evidence="2" id="KW-0378">Hydrolase</keyword>
<feature type="domain" description="Amidohydrolase-related" evidence="4">
    <location>
        <begin position="89"/>
        <end position="439"/>
    </location>
</feature>
<dbReference type="EMBL" id="UINC01001524">
    <property type="protein sequence ID" value="SUZ82810.1"/>
    <property type="molecule type" value="Genomic_DNA"/>
</dbReference>
<evidence type="ECO:0000256" key="2">
    <source>
        <dbReference type="ARBA" id="ARBA00022801"/>
    </source>
</evidence>
<evidence type="ECO:0000259" key="4">
    <source>
        <dbReference type="Pfam" id="PF01979"/>
    </source>
</evidence>
<name>A0A381QUK3_9ZZZZ</name>
<dbReference type="InterPro" id="IPR011059">
    <property type="entry name" value="Metal-dep_hydrolase_composite"/>
</dbReference>
<protein>
    <recommendedName>
        <fullName evidence="4">Amidohydrolase-related domain-containing protein</fullName>
    </recommendedName>
</protein>
<evidence type="ECO:0000313" key="5">
    <source>
        <dbReference type="EMBL" id="SUZ82810.1"/>
    </source>
</evidence>
<dbReference type="PANTHER" id="PTHR43794:SF11">
    <property type="entry name" value="AMIDOHYDROLASE-RELATED DOMAIN-CONTAINING PROTEIN"/>
    <property type="match status" value="1"/>
</dbReference>
<keyword evidence="1" id="KW-0479">Metal-binding</keyword>
<dbReference type="InterPro" id="IPR050287">
    <property type="entry name" value="MTA/SAH_deaminase"/>
</dbReference>
<dbReference type="GO" id="GO:0019239">
    <property type="term" value="F:deaminase activity"/>
    <property type="evidence" value="ECO:0007669"/>
    <property type="project" value="InterPro"/>
</dbReference>
<dbReference type="SUPFAM" id="SSF51556">
    <property type="entry name" value="Metallo-dependent hydrolases"/>
    <property type="match status" value="1"/>
</dbReference>
<dbReference type="Gene3D" id="3.20.20.140">
    <property type="entry name" value="Metal-dependent hydrolases"/>
    <property type="match status" value="1"/>
</dbReference>
<dbReference type="Pfam" id="PF01979">
    <property type="entry name" value="Amidohydro_1"/>
    <property type="match status" value="1"/>
</dbReference>
<evidence type="ECO:0000256" key="3">
    <source>
        <dbReference type="ARBA" id="ARBA00022833"/>
    </source>
</evidence>
<dbReference type="InterPro" id="IPR023512">
    <property type="entry name" value="Deaminase_MtaD/DadD"/>
</dbReference>
<dbReference type="GO" id="GO:0046872">
    <property type="term" value="F:metal ion binding"/>
    <property type="evidence" value="ECO:0007669"/>
    <property type="project" value="UniProtKB-KW"/>
</dbReference>
<dbReference type="GO" id="GO:0016814">
    <property type="term" value="F:hydrolase activity, acting on carbon-nitrogen (but not peptide) bonds, in cyclic amidines"/>
    <property type="evidence" value="ECO:0007669"/>
    <property type="project" value="UniProtKB-ARBA"/>
</dbReference>
<evidence type="ECO:0000256" key="1">
    <source>
        <dbReference type="ARBA" id="ARBA00022723"/>
    </source>
</evidence>